<evidence type="ECO:0000313" key="8">
    <source>
        <dbReference type="Proteomes" id="UP001164746"/>
    </source>
</evidence>
<sequence>MASRISQTVGVQLTSRNVLTLDELELYELTQLAGVVMDPETFRLILDLLKMNVSPQAVLQMLKTMCAGKKKARAGSEDGGEAENMAPPRSRQAPRIRHPSAGSSRRTDPKR</sequence>
<comment type="similarity">
    <text evidence="3">Belongs to the MOZART2 family.</text>
</comment>
<keyword evidence="8" id="KW-1185">Reference proteome</keyword>
<evidence type="ECO:0000256" key="2">
    <source>
        <dbReference type="ARBA" id="ARBA00004300"/>
    </source>
</evidence>
<dbReference type="PANTHER" id="PTHR28578">
    <property type="entry name" value="MITOTIC-SPINDLE ORGANIZING PROTEIN 2A-RELATED"/>
    <property type="match status" value="1"/>
</dbReference>
<keyword evidence="5" id="KW-0206">Cytoskeleton</keyword>
<evidence type="ECO:0000256" key="5">
    <source>
        <dbReference type="ARBA" id="ARBA00023212"/>
    </source>
</evidence>
<dbReference type="EMBL" id="CP111015">
    <property type="protein sequence ID" value="WAR02875.1"/>
    <property type="molecule type" value="Genomic_DNA"/>
</dbReference>
<evidence type="ECO:0000256" key="1">
    <source>
        <dbReference type="ARBA" id="ARBA00004186"/>
    </source>
</evidence>
<evidence type="ECO:0000313" key="7">
    <source>
        <dbReference type="EMBL" id="WAR02875.1"/>
    </source>
</evidence>
<feature type="region of interest" description="Disordered" evidence="6">
    <location>
        <begin position="68"/>
        <end position="111"/>
    </location>
</feature>
<evidence type="ECO:0000256" key="6">
    <source>
        <dbReference type="SAM" id="MobiDB-lite"/>
    </source>
</evidence>
<evidence type="ECO:0000256" key="4">
    <source>
        <dbReference type="ARBA" id="ARBA00022490"/>
    </source>
</evidence>
<gene>
    <name evidence="7" type="ORF">MAR_009433</name>
</gene>
<dbReference type="InterPro" id="IPR024332">
    <property type="entry name" value="MOZART2"/>
</dbReference>
<keyword evidence="4" id="KW-0963">Cytoplasm</keyword>
<name>A0ABY7E1P0_MYAAR</name>
<reference evidence="7" key="1">
    <citation type="submission" date="2022-11" db="EMBL/GenBank/DDBJ databases">
        <title>Centuries of genome instability and evolution in soft-shell clam transmissible cancer (bioRxiv).</title>
        <authorList>
            <person name="Hart S.F.M."/>
            <person name="Yonemitsu M.A."/>
            <person name="Giersch R.M."/>
            <person name="Beal B.F."/>
            <person name="Arriagada G."/>
            <person name="Davis B.W."/>
            <person name="Ostrander E.A."/>
            <person name="Goff S.P."/>
            <person name="Metzger M.J."/>
        </authorList>
    </citation>
    <scope>NUCLEOTIDE SEQUENCE</scope>
    <source>
        <strain evidence="7">MELC-2E11</strain>
        <tissue evidence="7">Siphon/mantle</tissue>
    </source>
</reference>
<protein>
    <submittedName>
        <fullName evidence="7">MZT2-like protein</fullName>
    </submittedName>
</protein>
<dbReference type="Proteomes" id="UP001164746">
    <property type="component" value="Chromosome 4"/>
</dbReference>
<accession>A0ABY7E1P0</accession>
<dbReference type="PANTHER" id="PTHR28578:SF2">
    <property type="entry name" value="MITOTIC-SPINDLE ORGANIZING PROTEIN 2"/>
    <property type="match status" value="1"/>
</dbReference>
<proteinExistence type="inferred from homology"/>
<evidence type="ECO:0000256" key="3">
    <source>
        <dbReference type="ARBA" id="ARBA00007286"/>
    </source>
</evidence>
<dbReference type="Pfam" id="PF12926">
    <property type="entry name" value="MOZART2"/>
    <property type="match status" value="1"/>
</dbReference>
<organism evidence="7 8">
    <name type="scientific">Mya arenaria</name>
    <name type="common">Soft-shell clam</name>
    <dbReference type="NCBI Taxonomy" id="6604"/>
    <lineage>
        <taxon>Eukaryota</taxon>
        <taxon>Metazoa</taxon>
        <taxon>Spiralia</taxon>
        <taxon>Lophotrochozoa</taxon>
        <taxon>Mollusca</taxon>
        <taxon>Bivalvia</taxon>
        <taxon>Autobranchia</taxon>
        <taxon>Heteroconchia</taxon>
        <taxon>Euheterodonta</taxon>
        <taxon>Imparidentia</taxon>
        <taxon>Neoheterodontei</taxon>
        <taxon>Myida</taxon>
        <taxon>Myoidea</taxon>
        <taxon>Myidae</taxon>
        <taxon>Mya</taxon>
    </lineage>
</organism>
<comment type="subcellular location">
    <subcellularLocation>
        <location evidence="2">Cytoplasm</location>
        <location evidence="2">Cytoskeleton</location>
        <location evidence="2">Microtubule organizing center</location>
        <location evidence="2">Centrosome</location>
    </subcellularLocation>
    <subcellularLocation>
        <location evidence="1">Cytoplasm</location>
        <location evidence="1">Cytoskeleton</location>
        <location evidence="1">Spindle</location>
    </subcellularLocation>
</comment>